<dbReference type="eggNOG" id="ENOG5032T1B">
    <property type="taxonomic scope" value="Bacteria"/>
</dbReference>
<dbReference type="HOGENOM" id="CLU_1747348_0_0_10"/>
<sequence>MTFYYNYYKFLLMSKSQFPNLAFLVFFSVLLTLNIGCSSDDDSAQSAEVTVNGTVIFDDGDDFVGDIDGDFTGNGGSATRIFFWQNSLSTADYNADITSLSNGLFKMEVKDANGNIVLDKSLNGSMEPDSFSGVTSSGTSGIWSVKITLSSFNGDGSFSLSEGD</sequence>
<evidence type="ECO:0000313" key="1">
    <source>
        <dbReference type="EMBL" id="CAL65898.1"/>
    </source>
</evidence>
<dbReference type="AlphaFoldDB" id="A0LZV3"/>
<dbReference type="STRING" id="411154.GFO_0924"/>
<name>A0LZV3_CHRFK</name>
<dbReference type="Proteomes" id="UP000000755">
    <property type="component" value="Chromosome"/>
</dbReference>
<reference evidence="1 2" key="1">
    <citation type="journal article" date="2006" name="Environ. Microbiol.">
        <title>Whole genome analysis of the marine Bacteroidetes'Gramella forsetii' reveals adaptations to degradation of polymeric organic matter.</title>
        <authorList>
            <person name="Bauer M."/>
            <person name="Kube M."/>
            <person name="Teeling H."/>
            <person name="Richter M."/>
            <person name="Lombardot T."/>
            <person name="Allers E."/>
            <person name="Wuerdemann C.A."/>
            <person name="Quast C."/>
            <person name="Kuhl H."/>
            <person name="Knaust F."/>
            <person name="Woebken D."/>
            <person name="Bischof K."/>
            <person name="Mussmann M."/>
            <person name="Choudhuri J.V."/>
            <person name="Meyer F."/>
            <person name="Reinhardt R."/>
            <person name="Amann R.I."/>
            <person name="Gloeckner F.O."/>
        </authorList>
    </citation>
    <scope>NUCLEOTIDE SEQUENCE [LARGE SCALE GENOMIC DNA]</scope>
    <source>
        <strain evidence="1 2">KT0803</strain>
    </source>
</reference>
<accession>A0LZV3</accession>
<gene>
    <name evidence="1" type="ordered locus">GFO_0924</name>
</gene>
<evidence type="ECO:0000313" key="2">
    <source>
        <dbReference type="Proteomes" id="UP000000755"/>
    </source>
</evidence>
<organism evidence="1 2">
    <name type="scientific">Christiangramia forsetii (strain DSM 17595 / CGMCC 1.15422 / KT0803)</name>
    <name type="common">Gramella forsetii</name>
    <dbReference type="NCBI Taxonomy" id="411154"/>
    <lineage>
        <taxon>Bacteria</taxon>
        <taxon>Pseudomonadati</taxon>
        <taxon>Bacteroidota</taxon>
        <taxon>Flavobacteriia</taxon>
        <taxon>Flavobacteriales</taxon>
        <taxon>Flavobacteriaceae</taxon>
        <taxon>Christiangramia</taxon>
    </lineage>
</organism>
<protein>
    <submittedName>
        <fullName evidence="1">Uncharacterized protein</fullName>
    </submittedName>
</protein>
<proteinExistence type="predicted"/>
<dbReference type="KEGG" id="gfo:GFO_0924"/>
<dbReference type="EMBL" id="CU207366">
    <property type="protein sequence ID" value="CAL65898.1"/>
    <property type="molecule type" value="Genomic_DNA"/>
</dbReference>